<dbReference type="GO" id="GO:0008168">
    <property type="term" value="F:methyltransferase activity"/>
    <property type="evidence" value="ECO:0007669"/>
    <property type="project" value="UniProtKB-KW"/>
</dbReference>
<feature type="transmembrane region" description="Helical" evidence="1">
    <location>
        <begin position="117"/>
        <end position="147"/>
    </location>
</feature>
<reference evidence="3 4" key="1">
    <citation type="submission" date="2024-06" db="EMBL/GenBank/DDBJ databases">
        <title>Genomic Encyclopedia of Type Strains, Phase IV (KMG-IV): sequencing the most valuable type-strain genomes for metagenomic binning, comparative biology and taxonomic classification.</title>
        <authorList>
            <person name="Goeker M."/>
        </authorList>
    </citation>
    <scope>NUCLEOTIDE SEQUENCE [LARGE SCALE GENOMIC DNA]</scope>
    <source>
        <strain evidence="3 4">DSM 15349</strain>
    </source>
</reference>
<feature type="transmembrane region" description="Helical" evidence="1">
    <location>
        <begin position="196"/>
        <end position="213"/>
    </location>
</feature>
<feature type="transmembrane region" description="Helical" evidence="1">
    <location>
        <begin position="159"/>
        <end position="184"/>
    </location>
</feature>
<name>A0ABV2JJV3_9STRE</name>
<dbReference type="GO" id="GO:0032259">
    <property type="term" value="P:methylation"/>
    <property type="evidence" value="ECO:0007669"/>
    <property type="project" value="UniProtKB-KW"/>
</dbReference>
<keyword evidence="1" id="KW-0812">Transmembrane</keyword>
<sequence>MKILLFLFLGASLGSFLGLVIDRFPQQSIIAPASHCNHCKKQLKAWDLIPIVSQLSTHSKCRYCQAKIPYWYLLLEISSAFLVVLTAYQVLSFATSCVLLTGLVLGIYDIKHREYPLVVWLVLTFIALLFSSLNWLFFFFLALAYLAEKVNLKIGSGDLLYLATLALIFPYTNLLWLIQISSILGLVTYFYFYRKALPFIPFLWLASIPVLLIF</sequence>
<keyword evidence="1" id="KW-1133">Transmembrane helix</keyword>
<keyword evidence="4" id="KW-1185">Reference proteome</keyword>
<evidence type="ECO:0000313" key="3">
    <source>
        <dbReference type="EMBL" id="MET3644199.1"/>
    </source>
</evidence>
<keyword evidence="3" id="KW-0378">Hydrolase</keyword>
<comment type="caution">
    <text evidence="3">The sequence shown here is derived from an EMBL/GenBank/DDBJ whole genome shotgun (WGS) entry which is preliminary data.</text>
</comment>
<dbReference type="InterPro" id="IPR010627">
    <property type="entry name" value="Prepilin_pept_A24_N"/>
</dbReference>
<dbReference type="GO" id="GO:0004190">
    <property type="term" value="F:aspartic-type endopeptidase activity"/>
    <property type="evidence" value="ECO:0007669"/>
    <property type="project" value="UniProtKB-EC"/>
</dbReference>
<dbReference type="EC" id="3.4.23.43" evidence="3"/>
<dbReference type="Pfam" id="PF06750">
    <property type="entry name" value="A24_N_bact"/>
    <property type="match status" value="1"/>
</dbReference>
<accession>A0ABV2JJV3</accession>
<feature type="transmembrane region" description="Helical" evidence="1">
    <location>
        <begin position="80"/>
        <end position="105"/>
    </location>
</feature>
<organism evidence="3 4">
    <name type="scientific">Streptococcus gallinaceus</name>
    <dbReference type="NCBI Taxonomy" id="165758"/>
    <lineage>
        <taxon>Bacteria</taxon>
        <taxon>Bacillati</taxon>
        <taxon>Bacillota</taxon>
        <taxon>Bacilli</taxon>
        <taxon>Lactobacillales</taxon>
        <taxon>Streptococcaceae</taxon>
        <taxon>Streptococcus</taxon>
    </lineage>
</organism>
<keyword evidence="3" id="KW-0489">Methyltransferase</keyword>
<dbReference type="EC" id="2.1.1.-" evidence="3"/>
<evidence type="ECO:0000259" key="2">
    <source>
        <dbReference type="Pfam" id="PF06750"/>
    </source>
</evidence>
<protein>
    <submittedName>
        <fullName evidence="3">Leader peptidase (Prepilin peptidase)/N-methyltransferase</fullName>
        <ecNumber evidence="3">2.1.1.-</ecNumber>
        <ecNumber evidence="3">3.4.23.43</ecNumber>
    </submittedName>
</protein>
<proteinExistence type="predicted"/>
<dbReference type="PANTHER" id="PTHR30487">
    <property type="entry name" value="TYPE 4 PREPILIN-LIKE PROTEINS LEADER PEPTIDE-PROCESSING ENZYME"/>
    <property type="match status" value="1"/>
</dbReference>
<keyword evidence="3" id="KW-0808">Transferase</keyword>
<evidence type="ECO:0000256" key="1">
    <source>
        <dbReference type="SAM" id="Phobius"/>
    </source>
</evidence>
<keyword evidence="1" id="KW-0472">Membrane</keyword>
<dbReference type="InterPro" id="IPR050882">
    <property type="entry name" value="Prepilin_peptidase/N-MTase"/>
</dbReference>
<dbReference type="EMBL" id="JBEPMK010000002">
    <property type="protein sequence ID" value="MET3644199.1"/>
    <property type="molecule type" value="Genomic_DNA"/>
</dbReference>
<feature type="domain" description="Prepilin peptidase A24 N-terminal" evidence="2">
    <location>
        <begin position="9"/>
        <end position="89"/>
    </location>
</feature>
<gene>
    <name evidence="3" type="ORF">ABID27_000821</name>
</gene>
<evidence type="ECO:0000313" key="4">
    <source>
        <dbReference type="Proteomes" id="UP001549055"/>
    </source>
</evidence>
<dbReference type="Proteomes" id="UP001549055">
    <property type="component" value="Unassembled WGS sequence"/>
</dbReference>
<dbReference type="PANTHER" id="PTHR30487:SF0">
    <property type="entry name" value="PREPILIN LEADER PEPTIDASE_N-METHYLTRANSFERASE-RELATED"/>
    <property type="match status" value="1"/>
</dbReference>
<dbReference type="RefSeq" id="WP_253363403.1">
    <property type="nucleotide sequence ID" value="NZ_JALJXU010000002.1"/>
</dbReference>